<comment type="caution">
    <text evidence="1">The sequence shown here is derived from an EMBL/GenBank/DDBJ whole genome shotgun (WGS) entry which is preliminary data.</text>
</comment>
<proteinExistence type="predicted"/>
<protein>
    <recommendedName>
        <fullName evidence="3">DUF4440 domain-containing protein</fullName>
    </recommendedName>
</protein>
<name>A0A916SBA6_9BACI</name>
<organism evidence="1 2">
    <name type="scientific">Ornithinibacillus halotolerans</name>
    <dbReference type="NCBI Taxonomy" id="1274357"/>
    <lineage>
        <taxon>Bacteria</taxon>
        <taxon>Bacillati</taxon>
        <taxon>Bacillota</taxon>
        <taxon>Bacilli</taxon>
        <taxon>Bacillales</taxon>
        <taxon>Bacillaceae</taxon>
        <taxon>Ornithinibacillus</taxon>
    </lineage>
</organism>
<sequence length="126" mass="15121">MRLIEEILKEYYQSWNDGFKTKDDSKIRSFMSSSFTGYWAFSDIEKPEVYDYHYDIINVLNQYDGNTIKEFNVISKIERKEGKNFLIIGTETSKITGAIHSAKCMYVWRLENDKWKLVREYIEMEN</sequence>
<dbReference type="Proteomes" id="UP000613512">
    <property type="component" value="Unassembled WGS sequence"/>
</dbReference>
<dbReference type="InterPro" id="IPR032710">
    <property type="entry name" value="NTF2-like_dom_sf"/>
</dbReference>
<reference evidence="1" key="2">
    <citation type="submission" date="2020-09" db="EMBL/GenBank/DDBJ databases">
        <authorList>
            <person name="Sun Q."/>
            <person name="Zhou Y."/>
        </authorList>
    </citation>
    <scope>NUCLEOTIDE SEQUENCE</scope>
    <source>
        <strain evidence="1">CGMCC 1.12408</strain>
    </source>
</reference>
<evidence type="ECO:0008006" key="3">
    <source>
        <dbReference type="Google" id="ProtNLM"/>
    </source>
</evidence>
<accession>A0A916SBA6</accession>
<keyword evidence="2" id="KW-1185">Reference proteome</keyword>
<evidence type="ECO:0000313" key="1">
    <source>
        <dbReference type="EMBL" id="GGA89735.1"/>
    </source>
</evidence>
<dbReference type="AlphaFoldDB" id="A0A916SBA6"/>
<dbReference type="RefSeq" id="WP_188386012.1">
    <property type="nucleotide sequence ID" value="NZ_BMEY01000025.1"/>
</dbReference>
<dbReference type="SUPFAM" id="SSF54427">
    <property type="entry name" value="NTF2-like"/>
    <property type="match status" value="1"/>
</dbReference>
<gene>
    <name evidence="1" type="ORF">GCM10008025_35420</name>
</gene>
<evidence type="ECO:0000313" key="2">
    <source>
        <dbReference type="Proteomes" id="UP000613512"/>
    </source>
</evidence>
<dbReference type="EMBL" id="BMEY01000025">
    <property type="protein sequence ID" value="GGA89735.1"/>
    <property type="molecule type" value="Genomic_DNA"/>
</dbReference>
<reference evidence="1" key="1">
    <citation type="journal article" date="2014" name="Int. J. Syst. Evol. Microbiol.">
        <title>Complete genome sequence of Corynebacterium casei LMG S-19264T (=DSM 44701T), isolated from a smear-ripened cheese.</title>
        <authorList>
            <consortium name="US DOE Joint Genome Institute (JGI-PGF)"/>
            <person name="Walter F."/>
            <person name="Albersmeier A."/>
            <person name="Kalinowski J."/>
            <person name="Ruckert C."/>
        </authorList>
    </citation>
    <scope>NUCLEOTIDE SEQUENCE</scope>
    <source>
        <strain evidence="1">CGMCC 1.12408</strain>
    </source>
</reference>